<dbReference type="GO" id="GO:0007015">
    <property type="term" value="P:actin filament organization"/>
    <property type="evidence" value="ECO:0007669"/>
    <property type="project" value="TreeGrafter"/>
</dbReference>
<dbReference type="Proteomes" id="UP000265040">
    <property type="component" value="Chromosome 21"/>
</dbReference>
<feature type="compositionally biased region" description="Low complexity" evidence="1">
    <location>
        <begin position="508"/>
        <end position="521"/>
    </location>
</feature>
<gene>
    <name evidence="2" type="primary">ESCO1</name>
</gene>
<dbReference type="GO" id="GO:0005925">
    <property type="term" value="C:focal adhesion"/>
    <property type="evidence" value="ECO:0007669"/>
    <property type="project" value="TreeGrafter"/>
</dbReference>
<dbReference type="InterPro" id="IPR030072">
    <property type="entry name" value="XIRP1/XIRP2"/>
</dbReference>
<proteinExistence type="predicted"/>
<feature type="compositionally biased region" description="Basic and acidic residues" evidence="1">
    <location>
        <begin position="267"/>
        <end position="284"/>
    </location>
</feature>
<reference evidence="2" key="3">
    <citation type="submission" date="2025-09" db="UniProtKB">
        <authorList>
            <consortium name="Ensembl"/>
        </authorList>
    </citation>
    <scope>IDENTIFICATION</scope>
</reference>
<dbReference type="PANTHER" id="PTHR22591:SF3">
    <property type="entry name" value="XIN ACTIN-BINDING REPEAT-CONTAINING 2B"/>
    <property type="match status" value="1"/>
</dbReference>
<feature type="compositionally biased region" description="Basic and acidic residues" evidence="1">
    <location>
        <begin position="304"/>
        <end position="316"/>
    </location>
</feature>
<dbReference type="PANTHER" id="PTHR22591">
    <property type="entry name" value="XIN"/>
    <property type="match status" value="1"/>
</dbReference>
<dbReference type="GeneTree" id="ENSGT00530000063779"/>
<accession>A0A7N6BJQ5</accession>
<feature type="compositionally biased region" description="Basic residues" evidence="1">
    <location>
        <begin position="246"/>
        <end position="256"/>
    </location>
</feature>
<evidence type="ECO:0000313" key="3">
    <source>
        <dbReference type="Proteomes" id="UP000265040"/>
    </source>
</evidence>
<keyword evidence="3" id="KW-1185">Reference proteome</keyword>
<dbReference type="GO" id="GO:0051015">
    <property type="term" value="F:actin filament binding"/>
    <property type="evidence" value="ECO:0007669"/>
    <property type="project" value="TreeGrafter"/>
</dbReference>
<dbReference type="AlphaFoldDB" id="A0A7N6BJQ5"/>
<reference evidence="2" key="2">
    <citation type="submission" date="2025-08" db="UniProtKB">
        <authorList>
            <consortium name="Ensembl"/>
        </authorList>
    </citation>
    <scope>IDENTIFICATION</scope>
</reference>
<feature type="compositionally biased region" description="Basic and acidic residues" evidence="1">
    <location>
        <begin position="112"/>
        <end position="144"/>
    </location>
</feature>
<sequence length="871" mass="96329">MHTTTQKAVSSKQSAQSVITDKVQTSITDVAKTANMNADGKKDSKNQTTKGLSKSEQKNGGETCSDKVPVKIVQSDITVIAERNVKSSKSQSGNNKMKDNTAAELSNNKKSVASDKNAKESKSPQRENKKKTDQSPTKSQEKASDQSIQTEKAAAHTNGKTSKPNQKVKKNNKQEKQVETTVSYESVSQVLRVDMEEKVKVLTEPTEAKTELKQEVKKVTPSLAASSATAVPVSITDSQPETPTPAKKKKKSKKSKGGAQPSQGKDISAESKTDAVETKTETSENSHQTQEAISDAQMQKIHVKREVISTESKEDQNSQQQKAVQKHVKAPQKKKGVTVIQQSAEEPPAESVDVPITVTGELEQNELVKSITRRTEESHITKIQRVSEKTDFKSVKTLLNTGPDWLVSPETKCELEGSVVESDEHKNEVILSHMRKLAEDKLTHLETVETKEKHECEPFSEKGISGGATPRISKISIGSAKIESQMKTNTSQERRKEETTQFKSVDLRAPSPSLRMRSPSPTFITIESTRRTDSPHRVTPSPTLLHRPPTPPTPPPRRCDTPTSRLSRITPSPTFDRAENLARLKDTTAKLSRGVTPPPLLSPQHISEKKSEIVESPASFHRQIKIETVVETLGTLLPTEKLGLNANEMCHNDPDFREFFEEAQKAEINKTYLQKKPIAVPEQLGPDMEECEVGNKNKENYELPKASMSSLANKFESAEEKIYKRKELIPFTDLQQSAPLPPLKRKVETVPAQPTAFSETISITEHFSNVDRFGSEVRGTRAAVTEHSESVSTQQTPFSYADAVKRKAKRYSSLLRFAAAQRKCFSHGVMKKLFAFYLFQTGSSSEVRAVHSMSEKSLSDGCSDSGQKKVP</sequence>
<feature type="region of interest" description="Disordered" evidence="1">
    <location>
        <begin position="1"/>
        <end position="330"/>
    </location>
</feature>
<feature type="compositionally biased region" description="Basic and acidic residues" evidence="1">
    <location>
        <begin position="53"/>
        <end position="69"/>
    </location>
</feature>
<dbReference type="Ensembl" id="ENSATET00000056342.1">
    <property type="protein sequence ID" value="ENSATEP00000064833.1"/>
    <property type="gene ID" value="ENSATEG00000031041.1"/>
</dbReference>
<protein>
    <submittedName>
        <fullName evidence="2">Uncharacterized protein</fullName>
    </submittedName>
</protein>
<feature type="compositionally biased region" description="Low complexity" evidence="1">
    <location>
        <begin position="1"/>
        <end position="18"/>
    </location>
</feature>
<reference evidence="2" key="1">
    <citation type="submission" date="2021-04" db="EMBL/GenBank/DDBJ databases">
        <authorList>
            <consortium name="Wellcome Sanger Institute Data Sharing"/>
        </authorList>
    </citation>
    <scope>NUCLEOTIDE SEQUENCE [LARGE SCALE GENOMIC DNA]</scope>
</reference>
<feature type="compositionally biased region" description="Polar residues" evidence="1">
    <location>
        <begin position="180"/>
        <end position="189"/>
    </location>
</feature>
<feature type="region of interest" description="Disordered" evidence="1">
    <location>
        <begin position="453"/>
        <end position="572"/>
    </location>
</feature>
<name>A0A7N6BJQ5_ANATE</name>
<dbReference type="GO" id="GO:0001725">
    <property type="term" value="C:stress fiber"/>
    <property type="evidence" value="ECO:0007669"/>
    <property type="project" value="TreeGrafter"/>
</dbReference>
<evidence type="ECO:0000313" key="2">
    <source>
        <dbReference type="Ensembl" id="ENSATEP00000064833.1"/>
    </source>
</evidence>
<feature type="compositionally biased region" description="Basic and acidic residues" evidence="1">
    <location>
        <begin position="193"/>
        <end position="218"/>
    </location>
</feature>
<organism evidence="2 3">
    <name type="scientific">Anabas testudineus</name>
    <name type="common">Climbing perch</name>
    <name type="synonym">Anthias testudineus</name>
    <dbReference type="NCBI Taxonomy" id="64144"/>
    <lineage>
        <taxon>Eukaryota</taxon>
        <taxon>Metazoa</taxon>
        <taxon>Chordata</taxon>
        <taxon>Craniata</taxon>
        <taxon>Vertebrata</taxon>
        <taxon>Euteleostomi</taxon>
        <taxon>Actinopterygii</taxon>
        <taxon>Neopterygii</taxon>
        <taxon>Teleostei</taxon>
        <taxon>Neoteleostei</taxon>
        <taxon>Acanthomorphata</taxon>
        <taxon>Anabantaria</taxon>
        <taxon>Anabantiformes</taxon>
        <taxon>Anabantoidei</taxon>
        <taxon>Anabantidae</taxon>
        <taxon>Anabas</taxon>
    </lineage>
</organism>
<evidence type="ECO:0000256" key="1">
    <source>
        <dbReference type="SAM" id="MobiDB-lite"/>
    </source>
</evidence>
<dbReference type="OrthoDB" id="8949353at2759"/>
<feature type="compositionally biased region" description="Polar residues" evidence="1">
    <location>
        <begin position="223"/>
        <end position="241"/>
    </location>
</feature>